<dbReference type="InterPro" id="IPR000182">
    <property type="entry name" value="GNAT_dom"/>
</dbReference>
<evidence type="ECO:0000313" key="6">
    <source>
        <dbReference type="Proteomes" id="UP000243406"/>
    </source>
</evidence>
<evidence type="ECO:0000259" key="4">
    <source>
        <dbReference type="PROSITE" id="PS51186"/>
    </source>
</evidence>
<evidence type="ECO:0000256" key="2">
    <source>
        <dbReference type="ARBA" id="ARBA00023315"/>
    </source>
</evidence>
<protein>
    <submittedName>
        <fullName evidence="5">Ribosomal-protein-alanine N-acetyltransferase</fullName>
    </submittedName>
</protein>
<evidence type="ECO:0000313" key="5">
    <source>
        <dbReference type="EMBL" id="SKB64192.1"/>
    </source>
</evidence>
<gene>
    <name evidence="5" type="ORF">SAMN02745120_2443</name>
</gene>
<dbReference type="SUPFAM" id="SSF55729">
    <property type="entry name" value="Acyl-CoA N-acyltransferases (Nat)"/>
    <property type="match status" value="1"/>
</dbReference>
<name>A0A1T5CXK5_9FIRM</name>
<proteinExistence type="inferred from homology"/>
<accession>A0A1T5CXK5</accession>
<keyword evidence="2" id="KW-0012">Acyltransferase</keyword>
<dbReference type="GO" id="GO:0008999">
    <property type="term" value="F:protein-N-terminal-alanine acetyltransferase activity"/>
    <property type="evidence" value="ECO:0007669"/>
    <property type="project" value="TreeGrafter"/>
</dbReference>
<keyword evidence="1 5" id="KW-0808">Transferase</keyword>
<dbReference type="PANTHER" id="PTHR43792:SF8">
    <property type="entry name" value="[RIBOSOMAL PROTEIN US5]-ALANINE N-ACETYLTRANSFERASE"/>
    <property type="match status" value="1"/>
</dbReference>
<dbReference type="InterPro" id="IPR016181">
    <property type="entry name" value="Acyl_CoA_acyltransferase"/>
</dbReference>
<evidence type="ECO:0000256" key="1">
    <source>
        <dbReference type="ARBA" id="ARBA00022679"/>
    </source>
</evidence>
<sequence length="185" mass="22309">MNKIYETENLFLKELDKSSARQVLDYYMRNKAFLEEWEIIRNEEFYTLNFQEKLLEEETRYIENKNLVKLWLFKKDEEEKVIGSIAFNNIVRGAFLSCHLGYKLDENEINKGYMTQALNKGIDIVFNELGLHRIEANIMPKNKRSLRVVEKLGFYNEGIAYKYLKINNRWEDHIHMVLRNERLET</sequence>
<evidence type="ECO:0000256" key="3">
    <source>
        <dbReference type="ARBA" id="ARBA00038502"/>
    </source>
</evidence>
<dbReference type="InterPro" id="IPR051531">
    <property type="entry name" value="N-acetyltransferase"/>
</dbReference>
<organism evidence="5 6">
    <name type="scientific">Acetoanaerobium noterae</name>
    <dbReference type="NCBI Taxonomy" id="745369"/>
    <lineage>
        <taxon>Bacteria</taxon>
        <taxon>Bacillati</taxon>
        <taxon>Bacillota</taxon>
        <taxon>Clostridia</taxon>
        <taxon>Peptostreptococcales</taxon>
        <taxon>Filifactoraceae</taxon>
        <taxon>Acetoanaerobium</taxon>
    </lineage>
</organism>
<reference evidence="6" key="1">
    <citation type="submission" date="2017-02" db="EMBL/GenBank/DDBJ databases">
        <authorList>
            <person name="Varghese N."/>
            <person name="Submissions S."/>
        </authorList>
    </citation>
    <scope>NUCLEOTIDE SEQUENCE [LARGE SCALE GENOMIC DNA]</scope>
    <source>
        <strain evidence="6">ATCC 35199</strain>
    </source>
</reference>
<dbReference type="GO" id="GO:0005737">
    <property type="term" value="C:cytoplasm"/>
    <property type="evidence" value="ECO:0007669"/>
    <property type="project" value="TreeGrafter"/>
</dbReference>
<dbReference type="AlphaFoldDB" id="A0A1T5CXK5"/>
<dbReference type="EMBL" id="FUYN01000006">
    <property type="protein sequence ID" value="SKB64192.1"/>
    <property type="molecule type" value="Genomic_DNA"/>
</dbReference>
<feature type="domain" description="N-acetyltransferase" evidence="4">
    <location>
        <begin position="24"/>
        <end position="181"/>
    </location>
</feature>
<dbReference type="Gene3D" id="3.40.630.30">
    <property type="match status" value="1"/>
</dbReference>
<dbReference type="PANTHER" id="PTHR43792">
    <property type="entry name" value="GNAT FAMILY, PUTATIVE (AFU_ORTHOLOGUE AFUA_3G00765)-RELATED-RELATED"/>
    <property type="match status" value="1"/>
</dbReference>
<dbReference type="PROSITE" id="PS51186">
    <property type="entry name" value="GNAT"/>
    <property type="match status" value="1"/>
</dbReference>
<keyword evidence="6" id="KW-1185">Reference proteome</keyword>
<dbReference type="Pfam" id="PF13302">
    <property type="entry name" value="Acetyltransf_3"/>
    <property type="match status" value="1"/>
</dbReference>
<dbReference type="RefSeq" id="WP_079590222.1">
    <property type="nucleotide sequence ID" value="NZ_FUYN01000006.1"/>
</dbReference>
<dbReference type="OrthoDB" id="9785602at2"/>
<dbReference type="Proteomes" id="UP000243406">
    <property type="component" value="Unassembled WGS sequence"/>
</dbReference>
<comment type="similarity">
    <text evidence="3">Belongs to the acetyltransferase family. RimJ subfamily.</text>
</comment>